<organism evidence="1 2">
    <name type="scientific">Methanolobus zinderi</name>
    <dbReference type="NCBI Taxonomy" id="536044"/>
    <lineage>
        <taxon>Archaea</taxon>
        <taxon>Methanobacteriati</taxon>
        <taxon>Methanobacteriota</taxon>
        <taxon>Stenosarchaea group</taxon>
        <taxon>Methanomicrobia</taxon>
        <taxon>Methanosarcinales</taxon>
        <taxon>Methanosarcinaceae</taxon>
        <taxon>Methanolobus</taxon>
    </lineage>
</organism>
<sequence>MSSSADIEDMLHNIDSDIHTILNMLKKKSARDPKEIVDSSLGAWDIEVDSEEFVDQLRRSSRLDWVQ</sequence>
<dbReference type="AlphaFoldDB" id="A0A7D5E8V1"/>
<dbReference type="OrthoDB" id="130759at2157"/>
<dbReference type="Proteomes" id="UP000509594">
    <property type="component" value="Chromosome"/>
</dbReference>
<protein>
    <submittedName>
        <fullName evidence="1">Uncharacterized protein</fullName>
    </submittedName>
</protein>
<dbReference type="RefSeq" id="WP_176965793.1">
    <property type="nucleotide sequence ID" value="NZ_CP058215.1"/>
</dbReference>
<proteinExistence type="predicted"/>
<evidence type="ECO:0000313" key="2">
    <source>
        <dbReference type="Proteomes" id="UP000509594"/>
    </source>
</evidence>
<gene>
    <name evidence="1" type="ORF">HWN40_11095</name>
</gene>
<reference evidence="1 2" key="1">
    <citation type="submission" date="2020-06" db="EMBL/GenBank/DDBJ databases">
        <title>Methanolobus halotolerans sp. nov., isolated from a saline lake Tus in Siberia.</title>
        <authorList>
            <person name="Shen Y."/>
            <person name="Chen S.-C."/>
            <person name="Lai M.-C."/>
            <person name="Huang H.-H."/>
            <person name="Chiu H.-H."/>
            <person name="Tang S.-L."/>
            <person name="Rogozin D.Y."/>
            <person name="Degermendzhy A.G."/>
        </authorList>
    </citation>
    <scope>NUCLEOTIDE SEQUENCE [LARGE SCALE GENOMIC DNA]</scope>
    <source>
        <strain evidence="1 2">DSM 21339</strain>
    </source>
</reference>
<keyword evidence="2" id="KW-1185">Reference proteome</keyword>
<dbReference type="KEGG" id="mzi:HWN40_11095"/>
<accession>A0A7D5E8V1</accession>
<evidence type="ECO:0000313" key="1">
    <source>
        <dbReference type="EMBL" id="QLC50738.1"/>
    </source>
</evidence>
<dbReference type="GeneID" id="55822228"/>
<dbReference type="EMBL" id="CP058215">
    <property type="protein sequence ID" value="QLC50738.1"/>
    <property type="molecule type" value="Genomic_DNA"/>
</dbReference>
<name>A0A7D5E8V1_9EURY</name>